<feature type="chain" id="PRO_5020190369" description="Outer membrane lipoprotein-sorting protein" evidence="2">
    <location>
        <begin position="29"/>
        <end position="283"/>
    </location>
</feature>
<evidence type="ECO:0000256" key="1">
    <source>
        <dbReference type="SAM" id="MobiDB-lite"/>
    </source>
</evidence>
<feature type="compositionally biased region" description="Basic and acidic residues" evidence="1">
    <location>
        <begin position="117"/>
        <end position="126"/>
    </location>
</feature>
<keyword evidence="2" id="KW-0732">Signal</keyword>
<gene>
    <name evidence="3" type="ORF">BDD14_2742</name>
</gene>
<feature type="region of interest" description="Disordered" evidence="1">
    <location>
        <begin position="107"/>
        <end position="126"/>
    </location>
</feature>
<comment type="caution">
    <text evidence="3">The sequence shown here is derived from an EMBL/GenBank/DDBJ whole genome shotgun (WGS) entry which is preliminary data.</text>
</comment>
<evidence type="ECO:0000313" key="3">
    <source>
        <dbReference type="EMBL" id="RZU41237.1"/>
    </source>
</evidence>
<dbReference type="EMBL" id="SHKW01000001">
    <property type="protein sequence ID" value="RZU41237.1"/>
    <property type="molecule type" value="Genomic_DNA"/>
</dbReference>
<reference evidence="3 4" key="1">
    <citation type="submission" date="2019-02" db="EMBL/GenBank/DDBJ databases">
        <title>Genomic Encyclopedia of Archaeal and Bacterial Type Strains, Phase II (KMG-II): from individual species to whole genera.</title>
        <authorList>
            <person name="Goeker M."/>
        </authorList>
    </citation>
    <scope>NUCLEOTIDE SEQUENCE [LARGE SCALE GENOMIC DNA]</scope>
    <source>
        <strain evidence="3 4">DSM 18101</strain>
    </source>
</reference>
<organism evidence="3 4">
    <name type="scientific">Edaphobacter modestus</name>
    <dbReference type="NCBI Taxonomy" id="388466"/>
    <lineage>
        <taxon>Bacteria</taxon>
        <taxon>Pseudomonadati</taxon>
        <taxon>Acidobacteriota</taxon>
        <taxon>Terriglobia</taxon>
        <taxon>Terriglobales</taxon>
        <taxon>Acidobacteriaceae</taxon>
        <taxon>Edaphobacter</taxon>
    </lineage>
</organism>
<dbReference type="Proteomes" id="UP000292958">
    <property type="component" value="Unassembled WGS sequence"/>
</dbReference>
<name>A0A4Q7YTZ5_9BACT</name>
<feature type="signal peptide" evidence="2">
    <location>
        <begin position="1"/>
        <end position="28"/>
    </location>
</feature>
<keyword evidence="4" id="KW-1185">Reference proteome</keyword>
<proteinExistence type="predicted"/>
<protein>
    <recommendedName>
        <fullName evidence="5">Outer membrane lipoprotein-sorting protein</fullName>
    </recommendedName>
</protein>
<dbReference type="AlphaFoldDB" id="A0A4Q7YTZ5"/>
<sequence>MKSCSLGFTFAVSVLSAGLLASNSSAQAHLAPNAQQLVKVAVDTELAADRADQSRWRYRSTVRRADGEFVYEVVETTHGSVKKLIQKNGQFLNPAELEKENQRIDSFVHDPSQQAKKQKDSQQDDKRAEDMLRLLPDAFLWTLRSDAPEGTTFSFVPAPGFNPSSMEARVFAAMAGEILVSKPEHRIQRISGKLIRDVTFGFGLFGRMQQGGTFHVERRALAPKVWQITESHVHIQGHILLFKTINEQEDEVKTDFRPSPPAITLEQAASLLHSEPASLSARR</sequence>
<accession>A0A4Q7YTZ5</accession>
<evidence type="ECO:0000256" key="2">
    <source>
        <dbReference type="SAM" id="SignalP"/>
    </source>
</evidence>
<evidence type="ECO:0000313" key="4">
    <source>
        <dbReference type="Proteomes" id="UP000292958"/>
    </source>
</evidence>
<dbReference type="RefSeq" id="WP_130419177.1">
    <property type="nucleotide sequence ID" value="NZ_SHKW01000001.1"/>
</dbReference>
<dbReference type="OrthoDB" id="112719at2"/>
<evidence type="ECO:0008006" key="5">
    <source>
        <dbReference type="Google" id="ProtNLM"/>
    </source>
</evidence>